<comment type="subunit">
    <text evidence="1">Homotetramer.</text>
</comment>
<keyword evidence="4" id="KW-1185">Reference proteome</keyword>
<protein>
    <recommendedName>
        <fullName evidence="1 2">Single-stranded DNA-binding protein</fullName>
        <shortName evidence="1">SSB</shortName>
    </recommendedName>
</protein>
<gene>
    <name evidence="3" type="ORF">KQI86_01815</name>
</gene>
<name>A0ABS6EDD1_9CLOT</name>
<dbReference type="InterPro" id="IPR000424">
    <property type="entry name" value="Primosome_PriB/ssb"/>
</dbReference>
<evidence type="ECO:0000313" key="3">
    <source>
        <dbReference type="EMBL" id="MBU5483043.1"/>
    </source>
</evidence>
<dbReference type="Proteomes" id="UP000726170">
    <property type="component" value="Unassembled WGS sequence"/>
</dbReference>
<reference evidence="3 4" key="1">
    <citation type="submission" date="2021-06" db="EMBL/GenBank/DDBJ databases">
        <authorList>
            <person name="Sun Q."/>
            <person name="Li D."/>
        </authorList>
    </citation>
    <scope>NUCLEOTIDE SEQUENCE [LARGE SCALE GENOMIC DNA]</scope>
    <source>
        <strain evidence="3 4">MSJ-11</strain>
    </source>
</reference>
<evidence type="ECO:0000256" key="2">
    <source>
        <dbReference type="PIRNR" id="PIRNR002070"/>
    </source>
</evidence>
<keyword evidence="1 2" id="KW-0238">DNA-binding</keyword>
<dbReference type="PANTHER" id="PTHR10302:SF27">
    <property type="entry name" value="SINGLE-STRANDED DNA-BINDING PROTEIN"/>
    <property type="match status" value="1"/>
</dbReference>
<organism evidence="3 4">
    <name type="scientific">Clostridium mobile</name>
    <dbReference type="NCBI Taxonomy" id="2841512"/>
    <lineage>
        <taxon>Bacteria</taxon>
        <taxon>Bacillati</taxon>
        <taxon>Bacillota</taxon>
        <taxon>Clostridia</taxon>
        <taxon>Eubacteriales</taxon>
        <taxon>Clostridiaceae</taxon>
        <taxon>Clostridium</taxon>
    </lineage>
</organism>
<dbReference type="Pfam" id="PF00436">
    <property type="entry name" value="SSB"/>
    <property type="match status" value="1"/>
</dbReference>
<dbReference type="CDD" id="cd04496">
    <property type="entry name" value="SSB_OBF"/>
    <property type="match status" value="1"/>
</dbReference>
<evidence type="ECO:0000313" key="4">
    <source>
        <dbReference type="Proteomes" id="UP000726170"/>
    </source>
</evidence>
<dbReference type="PROSITE" id="PS50935">
    <property type="entry name" value="SSB"/>
    <property type="match status" value="1"/>
</dbReference>
<dbReference type="GO" id="GO:0003677">
    <property type="term" value="F:DNA binding"/>
    <property type="evidence" value="ECO:0007669"/>
    <property type="project" value="UniProtKB-KW"/>
</dbReference>
<evidence type="ECO:0000256" key="1">
    <source>
        <dbReference type="HAMAP-Rule" id="MF_00984"/>
    </source>
</evidence>
<dbReference type="InterPro" id="IPR011344">
    <property type="entry name" value="ssDNA-bd"/>
</dbReference>
<dbReference type="PANTHER" id="PTHR10302">
    <property type="entry name" value="SINGLE-STRANDED DNA-BINDING PROTEIN"/>
    <property type="match status" value="1"/>
</dbReference>
<proteinExistence type="inferred from homology"/>
<dbReference type="EMBL" id="JAHLQF010000001">
    <property type="protein sequence ID" value="MBU5483043.1"/>
    <property type="molecule type" value="Genomic_DNA"/>
</dbReference>
<comment type="caution">
    <text evidence="1">Lacks conserved residue(s) required for the propagation of feature annotation.</text>
</comment>
<dbReference type="HAMAP" id="MF_00984">
    <property type="entry name" value="SSB"/>
    <property type="match status" value="1"/>
</dbReference>
<dbReference type="NCBIfam" id="TIGR00621">
    <property type="entry name" value="ssb"/>
    <property type="match status" value="1"/>
</dbReference>
<sequence length="113" mass="12957">MNKVLLIGRLTKDCELKQIGEEGNLLINFTIAVQRSYVNNKGEREADFIPVSYWRKSAESLAPNLTKGRLVSILGRINVRSYTNANDEKRYITQVVAEQINFMEHNRADEEAK</sequence>
<accession>A0ABS6EDD1</accession>
<dbReference type="RefSeq" id="WP_216437448.1">
    <property type="nucleotide sequence ID" value="NZ_JAHLQF010000001.1"/>
</dbReference>
<dbReference type="PIRSF" id="PIRSF002070">
    <property type="entry name" value="SSB"/>
    <property type="match status" value="1"/>
</dbReference>
<comment type="caution">
    <text evidence="3">The sequence shown here is derived from an EMBL/GenBank/DDBJ whole genome shotgun (WGS) entry which is preliminary data.</text>
</comment>